<dbReference type="RefSeq" id="WP_386129675.1">
    <property type="nucleotide sequence ID" value="NZ_JBHTJL010000009.1"/>
</dbReference>
<dbReference type="Proteomes" id="UP001597013">
    <property type="component" value="Unassembled WGS sequence"/>
</dbReference>
<evidence type="ECO:0000313" key="2">
    <source>
        <dbReference type="Proteomes" id="UP001597013"/>
    </source>
</evidence>
<dbReference type="Gene3D" id="2.60.120.10">
    <property type="entry name" value="Jelly Rolls"/>
    <property type="match status" value="1"/>
</dbReference>
<dbReference type="SUPFAM" id="SSF51182">
    <property type="entry name" value="RmlC-like cupins"/>
    <property type="match status" value="1"/>
</dbReference>
<protein>
    <submittedName>
        <fullName evidence="1">Cupin domain-containing protein</fullName>
    </submittedName>
</protein>
<dbReference type="InterPro" id="IPR014710">
    <property type="entry name" value="RmlC-like_jellyroll"/>
</dbReference>
<keyword evidence="2" id="KW-1185">Reference proteome</keyword>
<evidence type="ECO:0000313" key="1">
    <source>
        <dbReference type="EMBL" id="MFD1063167.1"/>
    </source>
</evidence>
<dbReference type="EMBL" id="JBHTJL010000009">
    <property type="protein sequence ID" value="MFD1063167.1"/>
    <property type="molecule type" value="Genomic_DNA"/>
</dbReference>
<proteinExistence type="predicted"/>
<comment type="caution">
    <text evidence="1">The sequence shown here is derived from an EMBL/GenBank/DDBJ whole genome shotgun (WGS) entry which is preliminary data.</text>
</comment>
<accession>A0ABW3N645</accession>
<dbReference type="InterPro" id="IPR011051">
    <property type="entry name" value="RmlC_Cupin_sf"/>
</dbReference>
<reference evidence="2" key="1">
    <citation type="journal article" date="2019" name="Int. J. Syst. Evol. Microbiol.">
        <title>The Global Catalogue of Microorganisms (GCM) 10K type strain sequencing project: providing services to taxonomists for standard genome sequencing and annotation.</title>
        <authorList>
            <consortium name="The Broad Institute Genomics Platform"/>
            <consortium name="The Broad Institute Genome Sequencing Center for Infectious Disease"/>
            <person name="Wu L."/>
            <person name="Ma J."/>
        </authorList>
    </citation>
    <scope>NUCLEOTIDE SEQUENCE [LARGE SCALE GENOMIC DNA]</scope>
    <source>
        <strain evidence="2">CCUG 62215</strain>
    </source>
</reference>
<gene>
    <name evidence="1" type="ORF">ACFQ1Q_07900</name>
</gene>
<organism evidence="1 2">
    <name type="scientific">Winogradskyella litorisediminis</name>
    <dbReference type="NCBI Taxonomy" id="1156618"/>
    <lineage>
        <taxon>Bacteria</taxon>
        <taxon>Pseudomonadati</taxon>
        <taxon>Bacteroidota</taxon>
        <taxon>Flavobacteriia</taxon>
        <taxon>Flavobacteriales</taxon>
        <taxon>Flavobacteriaceae</taxon>
        <taxon>Winogradskyella</taxon>
    </lineage>
</organism>
<sequence length="124" mass="14122">MIQTSRYLILFILIFLFNCNNNHQLPDPLEAGWEGKNVCEILEESKELRVLKCTFPPNVGHELHYHNPHIGYTISGSKFRIKDAKGIKEVNVPSGYSFSNDEITTHEVLNIGDSIAVFLIMGYK</sequence>
<name>A0ABW3N645_9FLAO</name>